<keyword evidence="9 16" id="KW-1133">Transmembrane helix</keyword>
<dbReference type="InterPro" id="IPR004570">
    <property type="entry name" value="Phosphatidylglycerol_P_synth"/>
</dbReference>
<feature type="transmembrane region" description="Helical" evidence="16">
    <location>
        <begin position="164"/>
        <end position="184"/>
    </location>
</feature>
<sequence length="197" mass="22512">MANTTKNIDGKKVEVTGRVFTWSNTISFSRILVAFPVVYLHYLNDLQVNTAIMVLIVYGVISDYLDGFIARKTDTISELGKMIDPIADKLCALVLFVYTVWIGWIPLWFLIFAVIRDSMIMLGSYYIKKKYDKVAMAIMSGKISVNVLALYWIAVFFFPDAGGVHMFLMACSLTLMIISWIDYFNRYRLIMSGAEFN</sequence>
<dbReference type="RefSeq" id="WP_255133893.1">
    <property type="nucleotide sequence ID" value="NZ_JANDBC010000001.1"/>
</dbReference>
<reference evidence="17" key="1">
    <citation type="submission" date="2022-06" db="EMBL/GenBank/DDBJ databases">
        <title>Gracilimonas sp. CAU 1638 isolated from sea sediment.</title>
        <authorList>
            <person name="Kim W."/>
        </authorList>
    </citation>
    <scope>NUCLEOTIDE SEQUENCE</scope>
    <source>
        <strain evidence="17">CAU 1638</strain>
    </source>
</reference>
<keyword evidence="8 16" id="KW-0812">Transmembrane</keyword>
<dbReference type="EMBL" id="JANDBC010000001">
    <property type="protein sequence ID" value="MCP9291181.1"/>
    <property type="molecule type" value="Genomic_DNA"/>
</dbReference>
<keyword evidence="13" id="KW-1208">Phospholipid metabolism</keyword>
<dbReference type="Proteomes" id="UP001139125">
    <property type="component" value="Unassembled WGS sequence"/>
</dbReference>
<evidence type="ECO:0000256" key="8">
    <source>
        <dbReference type="ARBA" id="ARBA00022692"/>
    </source>
</evidence>
<organism evidence="17 18">
    <name type="scientific">Gracilimonas sediminicola</name>
    <dbReference type="NCBI Taxonomy" id="2952158"/>
    <lineage>
        <taxon>Bacteria</taxon>
        <taxon>Pseudomonadati</taxon>
        <taxon>Balneolota</taxon>
        <taxon>Balneolia</taxon>
        <taxon>Balneolales</taxon>
        <taxon>Balneolaceae</taxon>
        <taxon>Gracilimonas</taxon>
    </lineage>
</organism>
<evidence type="ECO:0000256" key="7">
    <source>
        <dbReference type="ARBA" id="ARBA00022679"/>
    </source>
</evidence>
<evidence type="ECO:0000256" key="16">
    <source>
        <dbReference type="SAM" id="Phobius"/>
    </source>
</evidence>
<dbReference type="GO" id="GO:0046474">
    <property type="term" value="P:glycerophospholipid biosynthetic process"/>
    <property type="evidence" value="ECO:0007669"/>
    <property type="project" value="TreeGrafter"/>
</dbReference>
<evidence type="ECO:0000256" key="11">
    <source>
        <dbReference type="ARBA" id="ARBA00023136"/>
    </source>
</evidence>
<dbReference type="PROSITE" id="PS00379">
    <property type="entry name" value="CDP_ALCOHOL_P_TRANSF"/>
    <property type="match status" value="1"/>
</dbReference>
<evidence type="ECO:0000256" key="12">
    <source>
        <dbReference type="ARBA" id="ARBA00023209"/>
    </source>
</evidence>
<dbReference type="InterPro" id="IPR043130">
    <property type="entry name" value="CDP-OH_PTrfase_TM_dom"/>
</dbReference>
<evidence type="ECO:0000256" key="6">
    <source>
        <dbReference type="ARBA" id="ARBA00022516"/>
    </source>
</evidence>
<comment type="catalytic activity">
    <reaction evidence="14">
        <text>a CDP-1,2-diacyl-sn-glycerol + sn-glycerol 3-phosphate = a 1,2-diacyl-sn-glycero-3-phospho-(1'-sn-glycero-3'-phosphate) + CMP + H(+)</text>
        <dbReference type="Rhea" id="RHEA:12593"/>
        <dbReference type="ChEBI" id="CHEBI:15378"/>
        <dbReference type="ChEBI" id="CHEBI:57597"/>
        <dbReference type="ChEBI" id="CHEBI:58332"/>
        <dbReference type="ChEBI" id="CHEBI:60110"/>
        <dbReference type="ChEBI" id="CHEBI:60377"/>
        <dbReference type="EC" id="2.7.8.5"/>
    </reaction>
</comment>
<evidence type="ECO:0000256" key="9">
    <source>
        <dbReference type="ARBA" id="ARBA00022989"/>
    </source>
</evidence>
<comment type="subcellular location">
    <subcellularLocation>
        <location evidence="1">Membrane</location>
        <topology evidence="1">Multi-pass membrane protein</topology>
    </subcellularLocation>
</comment>
<evidence type="ECO:0000256" key="10">
    <source>
        <dbReference type="ARBA" id="ARBA00023098"/>
    </source>
</evidence>
<dbReference type="GO" id="GO:0008444">
    <property type="term" value="F:CDP-diacylglycerol-glycerol-3-phosphate 3-phosphatidyltransferase activity"/>
    <property type="evidence" value="ECO:0007669"/>
    <property type="project" value="UniProtKB-EC"/>
</dbReference>
<evidence type="ECO:0000256" key="5">
    <source>
        <dbReference type="ARBA" id="ARBA00014944"/>
    </source>
</evidence>
<gene>
    <name evidence="17" type="ORF">NM125_06260</name>
</gene>
<dbReference type="InterPro" id="IPR000462">
    <property type="entry name" value="CDP-OH_P_trans"/>
</dbReference>
<keyword evidence="12" id="KW-0594">Phospholipid biosynthesis</keyword>
<evidence type="ECO:0000256" key="15">
    <source>
        <dbReference type="RuleBase" id="RU003750"/>
    </source>
</evidence>
<dbReference type="PIRSF" id="PIRSF000847">
    <property type="entry name" value="Phos_ph_gly_syn"/>
    <property type="match status" value="1"/>
</dbReference>
<name>A0A9X2L2L3_9BACT</name>
<dbReference type="GO" id="GO:0016020">
    <property type="term" value="C:membrane"/>
    <property type="evidence" value="ECO:0007669"/>
    <property type="project" value="UniProtKB-SubCell"/>
</dbReference>
<dbReference type="Gene3D" id="1.20.120.1760">
    <property type="match status" value="1"/>
</dbReference>
<keyword evidence="7 15" id="KW-0808">Transferase</keyword>
<evidence type="ECO:0000313" key="18">
    <source>
        <dbReference type="Proteomes" id="UP001139125"/>
    </source>
</evidence>
<comment type="pathway">
    <text evidence="2">Phospholipid metabolism; phosphatidylglycerol biosynthesis; phosphatidylglycerol from CDP-diacylglycerol: step 1/2.</text>
</comment>
<dbReference type="PANTHER" id="PTHR14269">
    <property type="entry name" value="CDP-DIACYLGLYCEROL--GLYCEROL-3-PHOSPHATE 3-PHOSPHATIDYLTRANSFERASE-RELATED"/>
    <property type="match status" value="1"/>
</dbReference>
<protein>
    <recommendedName>
        <fullName evidence="5">CDP-diacylglycerol--glycerol-3-phosphate 3-phosphatidyltransferase</fullName>
        <ecNumber evidence="4">2.7.8.5</ecNumber>
    </recommendedName>
</protein>
<dbReference type="AlphaFoldDB" id="A0A9X2L2L3"/>
<feature type="transmembrane region" description="Helical" evidence="16">
    <location>
        <begin position="21"/>
        <end position="42"/>
    </location>
</feature>
<keyword evidence="18" id="KW-1185">Reference proteome</keyword>
<dbReference type="InterPro" id="IPR050324">
    <property type="entry name" value="CDP-alcohol_PTase-I"/>
</dbReference>
<evidence type="ECO:0000256" key="13">
    <source>
        <dbReference type="ARBA" id="ARBA00023264"/>
    </source>
</evidence>
<dbReference type="InterPro" id="IPR048254">
    <property type="entry name" value="CDP_ALCOHOL_P_TRANSF_CS"/>
</dbReference>
<keyword evidence="6" id="KW-0444">Lipid biosynthesis</keyword>
<evidence type="ECO:0000256" key="14">
    <source>
        <dbReference type="ARBA" id="ARBA00048586"/>
    </source>
</evidence>
<dbReference type="PANTHER" id="PTHR14269:SF62">
    <property type="entry name" value="CDP-DIACYLGLYCEROL--GLYCEROL-3-PHOSPHATE 3-PHOSPHATIDYLTRANSFERASE 1, CHLOROPLASTIC"/>
    <property type="match status" value="1"/>
</dbReference>
<dbReference type="Pfam" id="PF01066">
    <property type="entry name" value="CDP-OH_P_transf"/>
    <property type="match status" value="1"/>
</dbReference>
<dbReference type="EC" id="2.7.8.5" evidence="4"/>
<comment type="similarity">
    <text evidence="3 15">Belongs to the CDP-alcohol phosphatidyltransferase class-I family.</text>
</comment>
<evidence type="ECO:0000313" key="17">
    <source>
        <dbReference type="EMBL" id="MCP9291181.1"/>
    </source>
</evidence>
<evidence type="ECO:0000256" key="2">
    <source>
        <dbReference type="ARBA" id="ARBA00005042"/>
    </source>
</evidence>
<accession>A0A9X2L2L3</accession>
<comment type="caution">
    <text evidence="17">The sequence shown here is derived from an EMBL/GenBank/DDBJ whole genome shotgun (WGS) entry which is preliminary data.</text>
</comment>
<evidence type="ECO:0000256" key="1">
    <source>
        <dbReference type="ARBA" id="ARBA00004141"/>
    </source>
</evidence>
<keyword evidence="11 16" id="KW-0472">Membrane</keyword>
<feature type="transmembrane region" description="Helical" evidence="16">
    <location>
        <begin position="134"/>
        <end position="158"/>
    </location>
</feature>
<evidence type="ECO:0000256" key="4">
    <source>
        <dbReference type="ARBA" id="ARBA00013170"/>
    </source>
</evidence>
<evidence type="ECO:0000256" key="3">
    <source>
        <dbReference type="ARBA" id="ARBA00010441"/>
    </source>
</evidence>
<proteinExistence type="inferred from homology"/>
<keyword evidence="10" id="KW-0443">Lipid metabolism</keyword>